<sequence>MSKSQTGTSPDIEKRVPNPIRPRVRNGSGSSVKLLTPHPHWSKLMKDLCLTFVTEGDDGYYALRMIDLPPCDLEAPLEARWSSLKQGTRVSVDKTTSVEYAQGVLIPRLVVDLYSSPSEVLVDRALKIMVLGRVINIMDNKAEGLQKEITELKAGSGLEAIVATELRASKAQTLTDHLKTELEEVTHLESPWIWS</sequence>
<accession>A0A426ZS29</accession>
<comment type="caution">
    <text evidence="2">The sequence shown here is derived from an EMBL/GenBank/DDBJ whole genome shotgun (WGS) entry which is preliminary data.</text>
</comment>
<organism evidence="2 3">
    <name type="scientific">Ensete ventricosum</name>
    <name type="common">Abyssinian banana</name>
    <name type="synonym">Musa ensete</name>
    <dbReference type="NCBI Taxonomy" id="4639"/>
    <lineage>
        <taxon>Eukaryota</taxon>
        <taxon>Viridiplantae</taxon>
        <taxon>Streptophyta</taxon>
        <taxon>Embryophyta</taxon>
        <taxon>Tracheophyta</taxon>
        <taxon>Spermatophyta</taxon>
        <taxon>Magnoliopsida</taxon>
        <taxon>Liliopsida</taxon>
        <taxon>Zingiberales</taxon>
        <taxon>Musaceae</taxon>
        <taxon>Ensete</taxon>
    </lineage>
</organism>
<proteinExistence type="predicted"/>
<name>A0A426ZS29_ENSVE</name>
<dbReference type="EMBL" id="AMZH03005320">
    <property type="protein sequence ID" value="RRT66721.1"/>
    <property type="molecule type" value="Genomic_DNA"/>
</dbReference>
<protein>
    <submittedName>
        <fullName evidence="2">Uncharacterized protein</fullName>
    </submittedName>
</protein>
<dbReference type="AlphaFoldDB" id="A0A426ZS29"/>
<gene>
    <name evidence="2" type="ORF">B296_00012274</name>
</gene>
<evidence type="ECO:0000256" key="1">
    <source>
        <dbReference type="SAM" id="MobiDB-lite"/>
    </source>
</evidence>
<evidence type="ECO:0000313" key="3">
    <source>
        <dbReference type="Proteomes" id="UP000287651"/>
    </source>
</evidence>
<dbReference type="Proteomes" id="UP000287651">
    <property type="component" value="Unassembled WGS sequence"/>
</dbReference>
<reference evidence="2 3" key="1">
    <citation type="journal article" date="2014" name="Agronomy (Basel)">
        <title>A Draft Genome Sequence for Ensete ventricosum, the Drought-Tolerant Tree Against Hunger.</title>
        <authorList>
            <person name="Harrison J."/>
            <person name="Moore K.A."/>
            <person name="Paszkiewicz K."/>
            <person name="Jones T."/>
            <person name="Grant M."/>
            <person name="Ambacheew D."/>
            <person name="Muzemil S."/>
            <person name="Studholme D.J."/>
        </authorList>
    </citation>
    <scope>NUCLEOTIDE SEQUENCE [LARGE SCALE GENOMIC DNA]</scope>
</reference>
<evidence type="ECO:0000313" key="2">
    <source>
        <dbReference type="EMBL" id="RRT66721.1"/>
    </source>
</evidence>
<feature type="region of interest" description="Disordered" evidence="1">
    <location>
        <begin position="1"/>
        <end position="31"/>
    </location>
</feature>